<dbReference type="InterPro" id="IPR013855">
    <property type="entry name" value="Cdc37_N_dom"/>
</dbReference>
<dbReference type="Pfam" id="PF08565">
    <property type="entry name" value="CDC37_M"/>
    <property type="match status" value="1"/>
</dbReference>
<dbReference type="GO" id="GO:0051087">
    <property type="term" value="F:protein-folding chaperone binding"/>
    <property type="evidence" value="ECO:0007669"/>
    <property type="project" value="TreeGrafter"/>
</dbReference>
<comment type="subcellular location">
    <subcellularLocation>
        <location evidence="1">Cytoplasm</location>
    </subcellularLocation>
</comment>
<feature type="region of interest" description="Disordered" evidence="7">
    <location>
        <begin position="187"/>
        <end position="212"/>
    </location>
</feature>
<sequence length="579" mass="64239">MTWLCGPTSEPQNDPARCDAWSSQLEPFESSGTHKSWSRTPGTNEALVHHRHRIYIPSHNCNALLAAVRHLTPFFSNHFDNPQSNITKMPLDYSKWDALELSDDSDIEVHPNVDKRSFIRAKQNQIHMERAQRKQQIETLKYERIVNDGLLKRISALLASLRAHAADAASGAKNPAEVAFQAVMESAQGTKAEDDRPPKRPEGVHGSEEELPTYTKMMATLLDQVNKAMEEKKVTQEERYGAMTAEIEEHLKKVQALQKDLEKKLAELEKEEKSKITSESIHTGFDTSHVNKAKAADAAKASSSSQPELLNPNFKGNTGKEITAQGGGALDDDDEMEASPAAREFAKIKQGDYLASQQFLTSHPQLLASERETDGLLVLAFDAQLQNRDEDARRYVHQALLLQYCRALGRDGVQLFFKRVTTKGHQAQDIFFKDVQETYGKIKNRAGEINAQRARDAAEGKPDGVEQIQLHAVEPGTVISIRVPEKDSSDPGEQAARAIFDGFSPEMKAALETGSLDKVNKVLGEMDVAEAEELVGKFSEAGVLSVEEQIIDTTTEEGKAQLKEIEKKGSESQFADDPE</sequence>
<dbReference type="PANTHER" id="PTHR12800">
    <property type="entry name" value="CDC37-RELATED"/>
    <property type="match status" value="1"/>
</dbReference>
<evidence type="ECO:0000256" key="3">
    <source>
        <dbReference type="ARBA" id="ARBA00022490"/>
    </source>
</evidence>
<feature type="compositionally biased region" description="Basic and acidic residues" evidence="7">
    <location>
        <begin position="191"/>
        <end position="208"/>
    </location>
</feature>
<evidence type="ECO:0000313" key="12">
    <source>
        <dbReference type="Proteomes" id="UP000294847"/>
    </source>
</evidence>
<keyword evidence="4" id="KW-0143">Chaperone</keyword>
<dbReference type="Pfam" id="PF08564">
    <property type="entry name" value="CDC37_C"/>
    <property type="match status" value="1"/>
</dbReference>
<evidence type="ECO:0000313" key="11">
    <source>
        <dbReference type="EMBL" id="QBZ59306.1"/>
    </source>
</evidence>
<evidence type="ECO:0000256" key="5">
    <source>
        <dbReference type="ARBA" id="ARBA00031396"/>
    </source>
</evidence>
<dbReference type="GO" id="GO:0031072">
    <property type="term" value="F:heat shock protein binding"/>
    <property type="evidence" value="ECO:0007669"/>
    <property type="project" value="TreeGrafter"/>
</dbReference>
<dbReference type="FunFam" id="1.20.58.610:FF:000002">
    <property type="entry name" value="Hsp90 co-chaperone Cdc37, putative"/>
    <property type="match status" value="1"/>
</dbReference>
<dbReference type="Gene3D" id="1.20.58.610">
    <property type="entry name" value="Cdc37, Hsp90 binding domain"/>
    <property type="match status" value="1"/>
</dbReference>
<evidence type="ECO:0000259" key="10">
    <source>
        <dbReference type="SMART" id="SM01071"/>
    </source>
</evidence>
<evidence type="ECO:0000256" key="6">
    <source>
        <dbReference type="SAM" id="Coils"/>
    </source>
</evidence>
<dbReference type="InterPro" id="IPR013874">
    <property type="entry name" value="Cdc37_Hsp90-bd"/>
</dbReference>
<keyword evidence="3" id="KW-0963">Cytoplasm</keyword>
<feature type="compositionally biased region" description="Low complexity" evidence="7">
    <location>
        <begin position="296"/>
        <end position="305"/>
    </location>
</feature>
<feature type="domain" description="Cdc37 C-terminal" evidence="8">
    <location>
        <begin position="481"/>
        <end position="571"/>
    </location>
</feature>
<organism evidence="11 12">
    <name type="scientific">Pyricularia oryzae</name>
    <name type="common">Rice blast fungus</name>
    <name type="synonym">Magnaporthe oryzae</name>
    <dbReference type="NCBI Taxonomy" id="318829"/>
    <lineage>
        <taxon>Eukaryota</taxon>
        <taxon>Fungi</taxon>
        <taxon>Dikarya</taxon>
        <taxon>Ascomycota</taxon>
        <taxon>Pezizomycotina</taxon>
        <taxon>Sordariomycetes</taxon>
        <taxon>Sordariomycetidae</taxon>
        <taxon>Magnaporthales</taxon>
        <taxon>Pyriculariaceae</taxon>
        <taxon>Pyricularia</taxon>
    </lineage>
</organism>
<dbReference type="SUPFAM" id="SSF101391">
    <property type="entry name" value="Hsp90 co-chaperone CDC37"/>
    <property type="match status" value="1"/>
</dbReference>
<dbReference type="EMBL" id="CP034206">
    <property type="protein sequence ID" value="QBZ59306.1"/>
    <property type="molecule type" value="Genomic_DNA"/>
</dbReference>
<proteinExistence type="inferred from homology"/>
<dbReference type="GO" id="GO:0005737">
    <property type="term" value="C:cytoplasm"/>
    <property type="evidence" value="ECO:0007669"/>
    <property type="project" value="UniProtKB-SubCell"/>
</dbReference>
<evidence type="ECO:0000256" key="4">
    <source>
        <dbReference type="ARBA" id="ARBA00023186"/>
    </source>
</evidence>
<dbReference type="SMART" id="SM01070">
    <property type="entry name" value="CDC37_M"/>
    <property type="match status" value="1"/>
</dbReference>
<feature type="domain" description="Cdc37 Hsp90 binding" evidence="9">
    <location>
        <begin position="291"/>
        <end position="460"/>
    </location>
</feature>
<evidence type="ECO:0000256" key="7">
    <source>
        <dbReference type="SAM" id="MobiDB-lite"/>
    </source>
</evidence>
<feature type="coiled-coil region" evidence="6">
    <location>
        <begin position="218"/>
        <end position="278"/>
    </location>
</feature>
<reference evidence="11 12" key="1">
    <citation type="journal article" date="2019" name="Mol. Biol. Evol.">
        <title>Blast fungal genomes show frequent chromosomal changes, gene gains and losses, and effector gene turnover.</title>
        <authorList>
            <person name="Gomez Luciano L.B."/>
            <person name="Jason Tsai I."/>
            <person name="Chuma I."/>
            <person name="Tosa Y."/>
            <person name="Chen Y.H."/>
            <person name="Li J.Y."/>
            <person name="Li M.Y."/>
            <person name="Jade Lu M.Y."/>
            <person name="Nakayashiki H."/>
            <person name="Li W.H."/>
        </authorList>
    </citation>
    <scope>NUCLEOTIDE SEQUENCE [LARGE SCALE GENOMIC DNA]</scope>
    <source>
        <strain evidence="11">MZ5-1-6</strain>
    </source>
</reference>
<dbReference type="GO" id="GO:0050821">
    <property type="term" value="P:protein stabilization"/>
    <property type="evidence" value="ECO:0007669"/>
    <property type="project" value="TreeGrafter"/>
</dbReference>
<gene>
    <name evidence="11" type="ORF">PoMZ_04267</name>
</gene>
<dbReference type="Pfam" id="PF03234">
    <property type="entry name" value="CDC37_N"/>
    <property type="match status" value="1"/>
</dbReference>
<dbReference type="InterPro" id="IPR013873">
    <property type="entry name" value="Cdc37_C"/>
</dbReference>
<dbReference type="AlphaFoldDB" id="A0A4P7NCN7"/>
<name>A0A4P7NCN7_PYROR</name>
<dbReference type="InterPro" id="IPR038189">
    <property type="entry name" value="Cdc37_Hsp90-bd_sf"/>
</dbReference>
<dbReference type="InterPro" id="IPR004918">
    <property type="entry name" value="Cdc37"/>
</dbReference>
<feature type="region of interest" description="Disordered" evidence="7">
    <location>
        <begin position="296"/>
        <end position="339"/>
    </location>
</feature>
<dbReference type="Proteomes" id="UP000294847">
    <property type="component" value="Chromosome 3"/>
</dbReference>
<keyword evidence="6" id="KW-0175">Coiled coil</keyword>
<comment type="similarity">
    <text evidence="2">Belongs to the CDC37 family.</text>
</comment>
<dbReference type="PANTHER" id="PTHR12800:SF4">
    <property type="entry name" value="HSP90 CO-CHAPERONE CDC37"/>
    <property type="match status" value="1"/>
</dbReference>
<feature type="domain" description="Cdc37 N-terminal" evidence="10">
    <location>
        <begin position="90"/>
        <end position="288"/>
    </location>
</feature>
<evidence type="ECO:0000256" key="1">
    <source>
        <dbReference type="ARBA" id="ARBA00004496"/>
    </source>
</evidence>
<dbReference type="GO" id="GO:0019901">
    <property type="term" value="F:protein kinase binding"/>
    <property type="evidence" value="ECO:0007669"/>
    <property type="project" value="InterPro"/>
</dbReference>
<evidence type="ECO:0000259" key="8">
    <source>
        <dbReference type="SMART" id="SM01069"/>
    </source>
</evidence>
<evidence type="ECO:0000259" key="9">
    <source>
        <dbReference type="SMART" id="SM01070"/>
    </source>
</evidence>
<evidence type="ECO:0000256" key="2">
    <source>
        <dbReference type="ARBA" id="ARBA00006222"/>
    </source>
</evidence>
<accession>A0A4P7NCN7</accession>
<dbReference type="SMART" id="SM01071">
    <property type="entry name" value="CDC37_N"/>
    <property type="match status" value="1"/>
</dbReference>
<dbReference type="GO" id="GO:0006457">
    <property type="term" value="P:protein folding"/>
    <property type="evidence" value="ECO:0007669"/>
    <property type="project" value="TreeGrafter"/>
</dbReference>
<dbReference type="GO" id="GO:0051082">
    <property type="term" value="F:unfolded protein binding"/>
    <property type="evidence" value="ECO:0007669"/>
    <property type="project" value="TreeGrafter"/>
</dbReference>
<protein>
    <recommendedName>
        <fullName evidence="5">Hsp90 chaperone protein kinase-targeting subunit</fullName>
    </recommendedName>
</protein>
<dbReference type="SMART" id="SM01069">
    <property type="entry name" value="CDC37_C"/>
    <property type="match status" value="1"/>
</dbReference>